<proteinExistence type="predicted"/>
<evidence type="ECO:0000313" key="2">
    <source>
        <dbReference type="Proteomes" id="UP001519460"/>
    </source>
</evidence>
<reference evidence="1 2" key="1">
    <citation type="journal article" date="2023" name="Sci. Data">
        <title>Genome assembly of the Korean intertidal mud-creeper Batillaria attramentaria.</title>
        <authorList>
            <person name="Patra A.K."/>
            <person name="Ho P.T."/>
            <person name="Jun S."/>
            <person name="Lee S.J."/>
            <person name="Kim Y."/>
            <person name="Won Y.J."/>
        </authorList>
    </citation>
    <scope>NUCLEOTIDE SEQUENCE [LARGE SCALE GENOMIC DNA]</scope>
    <source>
        <strain evidence="1">Wonlab-2016</strain>
    </source>
</reference>
<protein>
    <submittedName>
        <fullName evidence="1">Uncharacterized protein</fullName>
    </submittedName>
</protein>
<dbReference type="Proteomes" id="UP001519460">
    <property type="component" value="Unassembled WGS sequence"/>
</dbReference>
<name>A0ABD0J5Z3_9CAEN</name>
<dbReference type="AlphaFoldDB" id="A0ABD0J5Z3"/>
<dbReference type="EMBL" id="JACVVK020000644">
    <property type="protein sequence ID" value="KAK7460778.1"/>
    <property type="molecule type" value="Genomic_DNA"/>
</dbReference>
<accession>A0ABD0J5Z3</accession>
<evidence type="ECO:0000313" key="1">
    <source>
        <dbReference type="EMBL" id="KAK7460778.1"/>
    </source>
</evidence>
<sequence>MSVALPPRNQMRLFAGAGALRLDLSSATRLDGYRLLRADHVGRYAVISLPSVALKKGVEAPHKTKLARSGRSERGRAHRARCGCLEHPTVIPLFVGGPKVTRNSVTRVVPFNSTKRAAAPPLKFEEVVQYDQEGNLAVKLAWDIARP</sequence>
<gene>
    <name evidence="1" type="ORF">BaRGS_00038799</name>
</gene>
<organism evidence="1 2">
    <name type="scientific">Batillaria attramentaria</name>
    <dbReference type="NCBI Taxonomy" id="370345"/>
    <lineage>
        <taxon>Eukaryota</taxon>
        <taxon>Metazoa</taxon>
        <taxon>Spiralia</taxon>
        <taxon>Lophotrochozoa</taxon>
        <taxon>Mollusca</taxon>
        <taxon>Gastropoda</taxon>
        <taxon>Caenogastropoda</taxon>
        <taxon>Sorbeoconcha</taxon>
        <taxon>Cerithioidea</taxon>
        <taxon>Batillariidae</taxon>
        <taxon>Batillaria</taxon>
    </lineage>
</organism>
<comment type="caution">
    <text evidence="1">The sequence shown here is derived from an EMBL/GenBank/DDBJ whole genome shotgun (WGS) entry which is preliminary data.</text>
</comment>
<keyword evidence="2" id="KW-1185">Reference proteome</keyword>